<dbReference type="HOGENOM" id="CLU_2499383_0_0_1"/>
<dbReference type="Proteomes" id="UP000054485">
    <property type="component" value="Unassembled WGS sequence"/>
</dbReference>
<keyword evidence="2" id="KW-1185">Reference proteome</keyword>
<organism evidence="1 2">
    <name type="scientific">Suillus luteus UH-Slu-Lm8-n1</name>
    <dbReference type="NCBI Taxonomy" id="930992"/>
    <lineage>
        <taxon>Eukaryota</taxon>
        <taxon>Fungi</taxon>
        <taxon>Dikarya</taxon>
        <taxon>Basidiomycota</taxon>
        <taxon>Agaricomycotina</taxon>
        <taxon>Agaricomycetes</taxon>
        <taxon>Agaricomycetidae</taxon>
        <taxon>Boletales</taxon>
        <taxon>Suillineae</taxon>
        <taxon>Suillaceae</taxon>
        <taxon>Suillus</taxon>
    </lineage>
</organism>
<reference evidence="1 2" key="1">
    <citation type="submission" date="2014-04" db="EMBL/GenBank/DDBJ databases">
        <authorList>
            <consortium name="DOE Joint Genome Institute"/>
            <person name="Kuo A."/>
            <person name="Ruytinx J."/>
            <person name="Rineau F."/>
            <person name="Colpaert J."/>
            <person name="Kohler A."/>
            <person name="Nagy L.G."/>
            <person name="Floudas D."/>
            <person name="Copeland A."/>
            <person name="Barry K.W."/>
            <person name="Cichocki N."/>
            <person name="Veneault-Fourrey C."/>
            <person name="LaButti K."/>
            <person name="Lindquist E.A."/>
            <person name="Lipzen A."/>
            <person name="Lundell T."/>
            <person name="Morin E."/>
            <person name="Murat C."/>
            <person name="Sun H."/>
            <person name="Tunlid A."/>
            <person name="Henrissat B."/>
            <person name="Grigoriev I.V."/>
            <person name="Hibbett D.S."/>
            <person name="Martin F."/>
            <person name="Nordberg H.P."/>
            <person name="Cantor M.N."/>
            <person name="Hua S.X."/>
        </authorList>
    </citation>
    <scope>NUCLEOTIDE SEQUENCE [LARGE SCALE GENOMIC DNA]</scope>
    <source>
        <strain evidence="1 2">UH-Slu-Lm8-n1</strain>
    </source>
</reference>
<protein>
    <submittedName>
        <fullName evidence="1">Uncharacterized protein</fullName>
    </submittedName>
</protein>
<name>A0A0D0BGG2_9AGAM</name>
<evidence type="ECO:0000313" key="1">
    <source>
        <dbReference type="EMBL" id="KIK45207.1"/>
    </source>
</evidence>
<dbReference type="InParanoid" id="A0A0D0BGG2"/>
<evidence type="ECO:0000313" key="2">
    <source>
        <dbReference type="Proteomes" id="UP000054485"/>
    </source>
</evidence>
<reference evidence="2" key="2">
    <citation type="submission" date="2015-01" db="EMBL/GenBank/DDBJ databases">
        <title>Evolutionary Origins and Diversification of the Mycorrhizal Mutualists.</title>
        <authorList>
            <consortium name="DOE Joint Genome Institute"/>
            <consortium name="Mycorrhizal Genomics Consortium"/>
            <person name="Kohler A."/>
            <person name="Kuo A."/>
            <person name="Nagy L.G."/>
            <person name="Floudas D."/>
            <person name="Copeland A."/>
            <person name="Barry K.W."/>
            <person name="Cichocki N."/>
            <person name="Veneault-Fourrey C."/>
            <person name="LaButti K."/>
            <person name="Lindquist E.A."/>
            <person name="Lipzen A."/>
            <person name="Lundell T."/>
            <person name="Morin E."/>
            <person name="Murat C."/>
            <person name="Riley R."/>
            <person name="Ohm R."/>
            <person name="Sun H."/>
            <person name="Tunlid A."/>
            <person name="Henrissat B."/>
            <person name="Grigoriev I.V."/>
            <person name="Hibbett D.S."/>
            <person name="Martin F."/>
        </authorList>
    </citation>
    <scope>NUCLEOTIDE SEQUENCE [LARGE SCALE GENOMIC DNA]</scope>
    <source>
        <strain evidence="2">UH-Slu-Lm8-n1</strain>
    </source>
</reference>
<dbReference type="EMBL" id="KN835176">
    <property type="protein sequence ID" value="KIK45207.1"/>
    <property type="molecule type" value="Genomic_DNA"/>
</dbReference>
<dbReference type="AlphaFoldDB" id="A0A0D0BGG2"/>
<sequence>MASDPIIETDVQYVMTRKRKRSVYNSPGDGALDFLHSGTSLGMPELSIDLIPPIVTLPPARDTTAATKVQPLPSKFNSFQSTIRRL</sequence>
<accession>A0A0D0BGG2</accession>
<gene>
    <name evidence="1" type="ORF">CY34DRAFT_801820</name>
</gene>
<proteinExistence type="predicted"/>